<dbReference type="Pfam" id="PF14501">
    <property type="entry name" value="HATPase_c_5"/>
    <property type="match status" value="1"/>
</dbReference>
<sequence>MSIIEIILFYFFIILITFLQTYILYTYFNGFFSFKVNKKIFIIISFIYLIMIKFIPDNILGRILLLIFFMLILASLTLNGSIEKKIYHVISFVFSLTLFESTYATFALSDISSNDIIKVAICFIINIIFYFSVIAIIKVLMYYREDNAIGLTSREYLILSIIPASSLVILYLISDLSPLLRLISCISLILINLSYLIIYNKFLKENYERQRFLEIEKQNHYYHQQIINQDEIRKLKHDLKNILITIDSSIQNNDVIQAQKQIDTLLHTKVLQYGKYTGCIAIDSILTSKLLEMKKHNITYTTNLKIPNNLEINHNLLIDISAIWGNLLDNAIEGVLRLNKDKQKIINITVNYDRGKLIFNIQNTANLIKTDISNKLIKSEKGKRYGIGISSIKERVDRLKGYYDFNYHNEKYTALIIIPINKEISL</sequence>
<feature type="transmembrane region" description="Helical" evidence="1">
    <location>
        <begin position="40"/>
        <end position="56"/>
    </location>
</feature>
<dbReference type="InterPro" id="IPR032834">
    <property type="entry name" value="NatK-like_C"/>
</dbReference>
<dbReference type="PANTHER" id="PTHR40448">
    <property type="entry name" value="TWO-COMPONENT SENSOR HISTIDINE KINASE"/>
    <property type="match status" value="1"/>
</dbReference>
<protein>
    <recommendedName>
        <fullName evidence="2">Sensor histidine kinase NatK-like C-terminal domain-containing protein</fullName>
    </recommendedName>
</protein>
<evidence type="ECO:0000256" key="1">
    <source>
        <dbReference type="SAM" id="Phobius"/>
    </source>
</evidence>
<evidence type="ECO:0000259" key="2">
    <source>
        <dbReference type="Pfam" id="PF14501"/>
    </source>
</evidence>
<evidence type="ECO:0000313" key="3">
    <source>
        <dbReference type="EMBL" id="KRN50412.1"/>
    </source>
</evidence>
<dbReference type="SUPFAM" id="SSF55874">
    <property type="entry name" value="ATPase domain of HSP90 chaperone/DNA topoisomerase II/histidine kinase"/>
    <property type="match status" value="1"/>
</dbReference>
<comment type="caution">
    <text evidence="3">The sequence shown here is derived from an EMBL/GenBank/DDBJ whole genome shotgun (WGS) entry which is preliminary data.</text>
</comment>
<dbReference type="AlphaFoldDB" id="A0A0R2HKA3"/>
<feature type="transmembrane region" description="Helical" evidence="1">
    <location>
        <begin position="62"/>
        <end position="79"/>
    </location>
</feature>
<keyword evidence="1" id="KW-1133">Transmembrane helix</keyword>
<feature type="domain" description="Sensor histidine kinase NatK-like C-terminal" evidence="2">
    <location>
        <begin position="317"/>
        <end position="419"/>
    </location>
</feature>
<dbReference type="InterPro" id="IPR036890">
    <property type="entry name" value="HATPase_C_sf"/>
</dbReference>
<name>A0A0R2HKA3_9FIRM</name>
<gene>
    <name evidence="3" type="ORF">IV49_GL002060</name>
</gene>
<feature type="transmembrane region" description="Helical" evidence="1">
    <location>
        <begin position="155"/>
        <end position="173"/>
    </location>
</feature>
<dbReference type="EMBL" id="JQBL01000009">
    <property type="protein sequence ID" value="KRN50412.1"/>
    <property type="molecule type" value="Genomic_DNA"/>
</dbReference>
<dbReference type="PATRIC" id="fig|1410657.5.peg.2127"/>
<evidence type="ECO:0000313" key="4">
    <source>
        <dbReference type="Proteomes" id="UP000051841"/>
    </source>
</evidence>
<feature type="transmembrane region" description="Helical" evidence="1">
    <location>
        <begin position="86"/>
        <end position="104"/>
    </location>
</feature>
<feature type="transmembrane region" description="Helical" evidence="1">
    <location>
        <begin position="116"/>
        <end position="143"/>
    </location>
</feature>
<proteinExistence type="predicted"/>
<feature type="transmembrane region" description="Helical" evidence="1">
    <location>
        <begin position="6"/>
        <end position="28"/>
    </location>
</feature>
<dbReference type="PANTHER" id="PTHR40448:SF1">
    <property type="entry name" value="TWO-COMPONENT SENSOR HISTIDINE KINASE"/>
    <property type="match status" value="1"/>
</dbReference>
<reference evidence="3 4" key="1">
    <citation type="journal article" date="2015" name="Genome Announc.">
        <title>Expanding the biotechnology potential of lactobacilli through comparative genomics of 213 strains and associated genera.</title>
        <authorList>
            <person name="Sun Z."/>
            <person name="Harris H.M."/>
            <person name="McCann A."/>
            <person name="Guo C."/>
            <person name="Argimon S."/>
            <person name="Zhang W."/>
            <person name="Yang X."/>
            <person name="Jeffery I.B."/>
            <person name="Cooney J.C."/>
            <person name="Kagawa T.F."/>
            <person name="Liu W."/>
            <person name="Song Y."/>
            <person name="Salvetti E."/>
            <person name="Wrobel A."/>
            <person name="Rasinkangas P."/>
            <person name="Parkhill J."/>
            <person name="Rea M.C."/>
            <person name="O'Sullivan O."/>
            <person name="Ritari J."/>
            <person name="Douillard F.P."/>
            <person name="Paul Ross R."/>
            <person name="Yang R."/>
            <person name="Briner A.E."/>
            <person name="Felis G.E."/>
            <person name="de Vos W.M."/>
            <person name="Barrangou R."/>
            <person name="Klaenhammer T.R."/>
            <person name="Caufield P.W."/>
            <person name="Cui Y."/>
            <person name="Zhang H."/>
            <person name="O'Toole P.W."/>
        </authorList>
    </citation>
    <scope>NUCLEOTIDE SEQUENCE [LARGE SCALE GENOMIC DNA]</scope>
    <source>
        <strain evidence="3 4">DSM 20405</strain>
    </source>
</reference>
<keyword evidence="1" id="KW-0812">Transmembrane</keyword>
<keyword evidence="1" id="KW-0472">Membrane</keyword>
<dbReference type="Gene3D" id="3.30.565.10">
    <property type="entry name" value="Histidine kinase-like ATPase, C-terminal domain"/>
    <property type="match status" value="1"/>
</dbReference>
<keyword evidence="4" id="KW-1185">Reference proteome</keyword>
<feature type="transmembrane region" description="Helical" evidence="1">
    <location>
        <begin position="179"/>
        <end position="199"/>
    </location>
</feature>
<accession>A0A0R2HKA3</accession>
<dbReference type="GO" id="GO:0042802">
    <property type="term" value="F:identical protein binding"/>
    <property type="evidence" value="ECO:0007669"/>
    <property type="project" value="TreeGrafter"/>
</dbReference>
<dbReference type="Proteomes" id="UP000051841">
    <property type="component" value="Unassembled WGS sequence"/>
</dbReference>
<organism evidence="3 4">
    <name type="scientific">Kandleria vitulina DSM 20405</name>
    <dbReference type="NCBI Taxonomy" id="1410657"/>
    <lineage>
        <taxon>Bacteria</taxon>
        <taxon>Bacillati</taxon>
        <taxon>Bacillota</taxon>
        <taxon>Erysipelotrichia</taxon>
        <taxon>Erysipelotrichales</taxon>
        <taxon>Coprobacillaceae</taxon>
        <taxon>Kandleria</taxon>
    </lineage>
</organism>